<organism evidence="8 9">
    <name type="scientific">Candidatus Thiodiazotropha taylori</name>
    <dbReference type="NCBI Taxonomy" id="2792791"/>
    <lineage>
        <taxon>Bacteria</taxon>
        <taxon>Pseudomonadati</taxon>
        <taxon>Pseudomonadota</taxon>
        <taxon>Gammaproteobacteria</taxon>
        <taxon>Chromatiales</taxon>
        <taxon>Sedimenticolaceae</taxon>
        <taxon>Candidatus Thiodiazotropha</taxon>
    </lineage>
</organism>
<dbReference type="GO" id="GO:0006629">
    <property type="term" value="P:lipid metabolic process"/>
    <property type="evidence" value="ECO:0007669"/>
    <property type="project" value="UniProtKB-KW"/>
</dbReference>
<dbReference type="Gene3D" id="3.10.129.30">
    <property type="entry name" value="Rv0098, thioesterase-like hot dog domain"/>
    <property type="match status" value="1"/>
</dbReference>
<dbReference type="InterPro" id="IPR043064">
    <property type="entry name" value="FcoT_ThioEstase_Rv0098-like_sf"/>
</dbReference>
<gene>
    <name evidence="8" type="ORF">JAY77_09415</name>
</gene>
<dbReference type="EMBL" id="JAEPCR010000043">
    <property type="protein sequence ID" value="MCG7978348.1"/>
    <property type="molecule type" value="Genomic_DNA"/>
</dbReference>
<evidence type="ECO:0000256" key="7">
    <source>
        <dbReference type="ARBA" id="ARBA00048742"/>
    </source>
</evidence>
<evidence type="ECO:0000256" key="2">
    <source>
        <dbReference type="ARBA" id="ARBA00023239"/>
    </source>
</evidence>
<name>A0A9E4NJD5_9GAMM</name>
<comment type="caution">
    <text evidence="8">The sequence shown here is derived from an EMBL/GenBank/DDBJ whole genome shotgun (WGS) entry which is preliminary data.</text>
</comment>
<evidence type="ECO:0000256" key="6">
    <source>
        <dbReference type="ARBA" id="ARBA00035448"/>
    </source>
</evidence>
<evidence type="ECO:0000256" key="5">
    <source>
        <dbReference type="ARBA" id="ARBA00035169"/>
    </source>
</evidence>
<proteinExistence type="inferred from homology"/>
<reference evidence="8" key="1">
    <citation type="journal article" date="2021" name="Proc. Natl. Acad. Sci. U.S.A.">
        <title>Global biogeography of chemosynthetic symbionts reveals both localized and globally distributed symbiont groups. .</title>
        <authorList>
            <person name="Osvatic J.T."/>
            <person name="Wilkins L.G.E."/>
            <person name="Leibrecht L."/>
            <person name="Leray M."/>
            <person name="Zauner S."/>
            <person name="Polzin J."/>
            <person name="Camacho Y."/>
            <person name="Gros O."/>
            <person name="van Gils J.A."/>
            <person name="Eisen J.A."/>
            <person name="Petersen J.M."/>
            <person name="Yuen B."/>
        </authorList>
    </citation>
    <scope>NUCLEOTIDE SEQUENCE</scope>
    <source>
        <strain evidence="8">MAGclacostrist055</strain>
    </source>
</reference>
<protein>
    <recommendedName>
        <fullName evidence="5">(2E)-enoyl-[ACP] glycyltransferase</fullName>
        <ecNumber evidence="4">4.3.2.11</ecNumber>
    </recommendedName>
    <alternativeName>
        <fullName evidence="6">(2E)-unsaturated fatty acyl-[ACP] glycyltransferase</fullName>
    </alternativeName>
</protein>
<comment type="similarity">
    <text evidence="3">Belongs to the FcoT family.</text>
</comment>
<dbReference type="Pfam" id="PF10862">
    <property type="entry name" value="FcoT"/>
    <property type="match status" value="1"/>
</dbReference>
<accession>A0A9E4NJD5</accession>
<evidence type="ECO:0000256" key="1">
    <source>
        <dbReference type="ARBA" id="ARBA00023098"/>
    </source>
</evidence>
<keyword evidence="1" id="KW-0443">Lipid metabolism</keyword>
<dbReference type="InterPro" id="IPR022598">
    <property type="entry name" value="FcoT_ThioEstase"/>
</dbReference>
<keyword evidence="2" id="KW-0456">Lyase</keyword>
<dbReference type="GO" id="GO:0016829">
    <property type="term" value="F:lyase activity"/>
    <property type="evidence" value="ECO:0007669"/>
    <property type="project" value="UniProtKB-KW"/>
</dbReference>
<evidence type="ECO:0000256" key="3">
    <source>
        <dbReference type="ARBA" id="ARBA00035117"/>
    </source>
</evidence>
<sequence length="180" mass="20977">MATTNLLDSTEGMYYTDAPLMERVLVPYKHNCKYLKLADVIREDDPQEQDKVTGVCEFVIDESCYIDDTGHFNSVEFNICYNQMMYYVIAKSVKEGLMRSFGNWALSDFWKKQLPDILIVDFKSSFRKSINARKFYGEIMFTNIRMRKGLMYINTECRYWDDNNGICSGEVVLAIVNPVI</sequence>
<evidence type="ECO:0000313" key="9">
    <source>
        <dbReference type="Proteomes" id="UP000886674"/>
    </source>
</evidence>
<comment type="catalytic activity">
    <reaction evidence="7">
        <text>a (3R)-3-[(carboxymethyl)amino]fatty acid + holo-[ACP] + H(+) = a (2E)-enoyl-[ACP] + glycine + H2O</text>
        <dbReference type="Rhea" id="RHEA:74923"/>
        <dbReference type="Rhea" id="RHEA-COMP:9685"/>
        <dbReference type="Rhea" id="RHEA-COMP:9925"/>
        <dbReference type="ChEBI" id="CHEBI:15377"/>
        <dbReference type="ChEBI" id="CHEBI:15378"/>
        <dbReference type="ChEBI" id="CHEBI:57305"/>
        <dbReference type="ChEBI" id="CHEBI:64479"/>
        <dbReference type="ChEBI" id="CHEBI:78784"/>
        <dbReference type="ChEBI" id="CHEBI:193080"/>
        <dbReference type="EC" id="4.3.2.11"/>
    </reaction>
    <physiologicalReaction direction="right-to-left" evidence="7">
        <dbReference type="Rhea" id="RHEA:74925"/>
    </physiologicalReaction>
</comment>
<evidence type="ECO:0000256" key="4">
    <source>
        <dbReference type="ARBA" id="ARBA00035127"/>
    </source>
</evidence>
<dbReference type="Proteomes" id="UP000886674">
    <property type="component" value="Unassembled WGS sequence"/>
</dbReference>
<dbReference type="AlphaFoldDB" id="A0A9E4NJD5"/>
<dbReference type="EC" id="4.3.2.11" evidence="4"/>
<evidence type="ECO:0000313" key="8">
    <source>
        <dbReference type="EMBL" id="MCG7978348.1"/>
    </source>
</evidence>